<dbReference type="InterPro" id="IPR002716">
    <property type="entry name" value="PIN_dom"/>
</dbReference>
<sequence>MNVVDSSCWLEYFAGSSVGEEVSSIIEDTDHLLVPSITIYEVFKKLIIELDEDKAIYAIAHMKQGHVINLDTDLAIYAAKVGKEKKLAMADSIIYAIAKKYNAILWTQDQHFKELKSVKYFNKQKSTDNMGQK</sequence>
<dbReference type="InterPro" id="IPR029060">
    <property type="entry name" value="PIN-like_dom_sf"/>
</dbReference>
<organism evidence="2">
    <name type="scientific">bioreactor metagenome</name>
    <dbReference type="NCBI Taxonomy" id="1076179"/>
    <lineage>
        <taxon>unclassified sequences</taxon>
        <taxon>metagenomes</taxon>
        <taxon>ecological metagenomes</taxon>
    </lineage>
</organism>
<dbReference type="EMBL" id="VSSQ01000010">
    <property type="protein sequence ID" value="MPL59917.1"/>
    <property type="molecule type" value="Genomic_DNA"/>
</dbReference>
<comment type="caution">
    <text evidence="2">The sequence shown here is derived from an EMBL/GenBank/DDBJ whole genome shotgun (WGS) entry which is preliminary data.</text>
</comment>
<proteinExistence type="predicted"/>
<reference evidence="2" key="1">
    <citation type="submission" date="2019-08" db="EMBL/GenBank/DDBJ databases">
        <authorList>
            <person name="Kucharzyk K."/>
            <person name="Murdoch R.W."/>
            <person name="Higgins S."/>
            <person name="Loffler F."/>
        </authorList>
    </citation>
    <scope>NUCLEOTIDE SEQUENCE</scope>
</reference>
<dbReference type="Gene3D" id="3.40.50.1010">
    <property type="entry name" value="5'-nuclease"/>
    <property type="match status" value="1"/>
</dbReference>
<name>A0A644T0D4_9ZZZZ</name>
<accession>A0A644T0D4</accession>
<feature type="domain" description="PIN" evidence="1">
    <location>
        <begin position="3"/>
        <end position="115"/>
    </location>
</feature>
<dbReference type="AlphaFoldDB" id="A0A644T0D4"/>
<dbReference type="CDD" id="cd18686">
    <property type="entry name" value="PIN_VapC-like"/>
    <property type="match status" value="1"/>
</dbReference>
<dbReference type="Pfam" id="PF01850">
    <property type="entry name" value="PIN"/>
    <property type="match status" value="1"/>
</dbReference>
<dbReference type="SUPFAM" id="SSF88723">
    <property type="entry name" value="PIN domain-like"/>
    <property type="match status" value="1"/>
</dbReference>
<evidence type="ECO:0000259" key="1">
    <source>
        <dbReference type="Pfam" id="PF01850"/>
    </source>
</evidence>
<evidence type="ECO:0000313" key="2">
    <source>
        <dbReference type="EMBL" id="MPL59917.1"/>
    </source>
</evidence>
<gene>
    <name evidence="2" type="ORF">SDC9_05473</name>
</gene>
<protein>
    <recommendedName>
        <fullName evidence="1">PIN domain-containing protein</fullName>
    </recommendedName>
</protein>